<organism evidence="1 2">
    <name type="scientific">Sphingobacterium cellulitidis</name>
    <dbReference type="NCBI Taxonomy" id="1768011"/>
    <lineage>
        <taxon>Bacteria</taxon>
        <taxon>Pseudomonadati</taxon>
        <taxon>Bacteroidota</taxon>
        <taxon>Sphingobacteriia</taxon>
        <taxon>Sphingobacteriales</taxon>
        <taxon>Sphingobacteriaceae</taxon>
        <taxon>Sphingobacterium</taxon>
    </lineage>
</organism>
<dbReference type="EMBL" id="BMKM01000002">
    <property type="protein sequence ID" value="GGE14078.1"/>
    <property type="molecule type" value="Genomic_DNA"/>
</dbReference>
<dbReference type="Gene3D" id="2.60.40.1120">
    <property type="entry name" value="Carboxypeptidase-like, regulatory domain"/>
    <property type="match status" value="1"/>
</dbReference>
<evidence type="ECO:0000313" key="1">
    <source>
        <dbReference type="EMBL" id="GGE14078.1"/>
    </source>
</evidence>
<comment type="caution">
    <text evidence="1">The sequence shown here is derived from an EMBL/GenBank/DDBJ whole genome shotgun (WGS) entry which is preliminary data.</text>
</comment>
<name>A0A8H9FZT6_9SPHI</name>
<dbReference type="Proteomes" id="UP000614460">
    <property type="component" value="Unassembled WGS sequence"/>
</dbReference>
<dbReference type="SUPFAM" id="SSF49464">
    <property type="entry name" value="Carboxypeptidase regulatory domain-like"/>
    <property type="match status" value="1"/>
</dbReference>
<accession>A0A8H9FZT6</accession>
<dbReference type="InterPro" id="IPR008969">
    <property type="entry name" value="CarboxyPept-like_regulatory"/>
</dbReference>
<proteinExistence type="predicted"/>
<dbReference type="SUPFAM" id="SSF56935">
    <property type="entry name" value="Porins"/>
    <property type="match status" value="1"/>
</dbReference>
<evidence type="ECO:0008006" key="3">
    <source>
        <dbReference type="Google" id="ProtNLM"/>
    </source>
</evidence>
<reference evidence="1" key="2">
    <citation type="submission" date="2020-09" db="EMBL/GenBank/DDBJ databases">
        <authorList>
            <person name="Sun Q."/>
            <person name="Zhou Y."/>
        </authorList>
    </citation>
    <scope>NUCLEOTIDE SEQUENCE</scope>
    <source>
        <strain evidence="1">CGMCC 1.15966</strain>
    </source>
</reference>
<dbReference type="RefSeq" id="WP_182498743.1">
    <property type="nucleotide sequence ID" value="NZ_BMKM01000002.1"/>
</dbReference>
<gene>
    <name evidence="1" type="ORF">GCM10011516_09830</name>
</gene>
<dbReference type="AlphaFoldDB" id="A0A8H9FZT6"/>
<evidence type="ECO:0000313" key="2">
    <source>
        <dbReference type="Proteomes" id="UP000614460"/>
    </source>
</evidence>
<keyword evidence="2" id="KW-1185">Reference proteome</keyword>
<reference evidence="1" key="1">
    <citation type="journal article" date="2014" name="Int. J. Syst. Evol. Microbiol.">
        <title>Complete genome sequence of Corynebacterium casei LMG S-19264T (=DSM 44701T), isolated from a smear-ripened cheese.</title>
        <authorList>
            <consortium name="US DOE Joint Genome Institute (JGI-PGF)"/>
            <person name="Walter F."/>
            <person name="Albersmeier A."/>
            <person name="Kalinowski J."/>
            <person name="Ruckert C."/>
        </authorList>
    </citation>
    <scope>NUCLEOTIDE SEQUENCE</scope>
    <source>
        <strain evidence="1">CGMCC 1.15966</strain>
    </source>
</reference>
<protein>
    <recommendedName>
        <fullName evidence="3">Outer membrane protein beta-barrel domain-containing protein</fullName>
    </recommendedName>
</protein>
<sequence length="927" mass="106113">MKTNFIFNKLNIFIAFVFFISFSNILLAQSKQEGYQIEGAIYDKNTKQPVPNATVSIQKINSKEILEYQFTSQNGSFKIMGKTAMNDSLELQISHVNFEPLIQKLDYGKIIKGLVLDSIYLNPKSNSIEEVVVDGPPIFLRKDTLIINPNAFNLKENAVMEDVLSKVPGIVLWSDGKITVNGKTVSEILVNGKPFFGGDPVVATRNIPGSSLETIKVYERVNQKIENKETENPLIMDVTLKNNTGMFGKLTLGAGTKDRMEGSASINYFNKKDQLSLYGAKNNTNKESYSVSDFLRADAYKPGLNDINSFSVPFLMSGYNEFSTLGAKHQRVWKDSISSNMEFVFFEKNNKTQKSSTEKLLNSGTVEQLIEDSSDNVFNTKVYKGSFYVQNEGNINRYKFGGFYENIQNNESALNNRYILGLDGKFLSDLDKISTKDNKRIAKGLTGEYYFPDKIFDYKLKIYYSYLNARENNSLKQSNSFSEDKNDTTQYNFQKSNTINTDYHEGIVDLNINSLFAGKGLSNHGFFNIESKIILNKNNDNQVYVFENIDEPNRLIRNDFLSYLDKSQSRSIMNSLAYSKNRNKRVARGLISFGIEAKMLIQNDLVENISKNEARNFSDNYDNFLPNARIYYDKNFGGNIDRFELEYKRLIKVPEISQKVALIDTAQKDFNFGGNINLKPENSDNYELKYSRSRIENKTSHNLVFRYHIIHKQIIDSTIVNILGGRTLYNTNGKRAPEYYLNYDFRSSFDGNIPVNIMGYLNSAIKEKSYYFNQELFSFKQESINSYLSVGFKFNDLLDFNLKGVMNSYFNSISSSNTSLKNKYHHSSISLETGLTAFNGLYFLASYSFINDNSFSVNQSKINLLNAHLSFRTLKKENLEIKVSAYDLLGQWKGVRNYGYNNIIGQSINNNLQQYFLLSLSYYLRKF</sequence>